<reference evidence="1 2" key="1">
    <citation type="submission" date="2024-01" db="EMBL/GenBank/DDBJ databases">
        <title>A draft genome for the cacao thread blight pathogen Marasmiellus scandens.</title>
        <authorList>
            <person name="Baruah I.K."/>
            <person name="Leung J."/>
            <person name="Bukari Y."/>
            <person name="Amoako-Attah I."/>
            <person name="Meinhardt L.W."/>
            <person name="Bailey B.A."/>
            <person name="Cohen S.P."/>
        </authorList>
    </citation>
    <scope>NUCLEOTIDE SEQUENCE [LARGE SCALE GENOMIC DNA]</scope>
    <source>
        <strain evidence="1 2">GH-19</strain>
    </source>
</reference>
<evidence type="ECO:0000313" key="2">
    <source>
        <dbReference type="Proteomes" id="UP001498398"/>
    </source>
</evidence>
<accession>A0ABR1ITY3</accession>
<organism evidence="1 2">
    <name type="scientific">Marasmiellus scandens</name>
    <dbReference type="NCBI Taxonomy" id="2682957"/>
    <lineage>
        <taxon>Eukaryota</taxon>
        <taxon>Fungi</taxon>
        <taxon>Dikarya</taxon>
        <taxon>Basidiomycota</taxon>
        <taxon>Agaricomycotina</taxon>
        <taxon>Agaricomycetes</taxon>
        <taxon>Agaricomycetidae</taxon>
        <taxon>Agaricales</taxon>
        <taxon>Marasmiineae</taxon>
        <taxon>Omphalotaceae</taxon>
        <taxon>Marasmiellus</taxon>
    </lineage>
</organism>
<name>A0ABR1ITY3_9AGAR</name>
<dbReference type="Proteomes" id="UP001498398">
    <property type="component" value="Unassembled WGS sequence"/>
</dbReference>
<gene>
    <name evidence="1" type="ORF">VKT23_016807</name>
</gene>
<sequence>MPRGRLTKTVSIDGEAQDDSSEYNFQLSQASVSSDDHALELAVAEQYFASREKKKKELQKKFLASGQKLVARELSSVSTEIQSTVQSVEEIQDAFLINYATEQDNIRRIWTEILEEHGKLQTLVQQRIEANQIAGEERKAASIQALTKAKEACFGATWFTVYFFLHSSLFIK</sequence>
<proteinExistence type="predicted"/>
<comment type="caution">
    <text evidence="1">The sequence shown here is derived from an EMBL/GenBank/DDBJ whole genome shotgun (WGS) entry which is preliminary data.</text>
</comment>
<dbReference type="EMBL" id="JBANRG010000065">
    <property type="protein sequence ID" value="KAK7441026.1"/>
    <property type="molecule type" value="Genomic_DNA"/>
</dbReference>
<keyword evidence="2" id="KW-1185">Reference proteome</keyword>
<evidence type="ECO:0000313" key="1">
    <source>
        <dbReference type="EMBL" id="KAK7441026.1"/>
    </source>
</evidence>
<protein>
    <submittedName>
        <fullName evidence="1">Uncharacterized protein</fullName>
    </submittedName>
</protein>